<accession>A0A367YRI0</accession>
<feature type="transmembrane region" description="Helical" evidence="1">
    <location>
        <begin position="102"/>
        <end position="126"/>
    </location>
</feature>
<keyword evidence="1" id="KW-0812">Transmembrane</keyword>
<keyword evidence="4" id="KW-1185">Reference proteome</keyword>
<dbReference type="AlphaFoldDB" id="A0A367YRI0"/>
<protein>
    <submittedName>
        <fullName evidence="3">DUF4396 domain-containing protein</fullName>
    </submittedName>
</protein>
<dbReference type="InterPro" id="IPR025509">
    <property type="entry name" value="DUF4396"/>
</dbReference>
<gene>
    <name evidence="3" type="ORF">DT076_15965</name>
</gene>
<comment type="caution">
    <text evidence="3">The sequence shown here is derived from an EMBL/GenBank/DDBJ whole genome shotgun (WGS) entry which is preliminary data.</text>
</comment>
<keyword evidence="1" id="KW-1133">Transmembrane helix</keyword>
<evidence type="ECO:0000313" key="3">
    <source>
        <dbReference type="EMBL" id="RCK68496.1"/>
    </source>
</evidence>
<evidence type="ECO:0000313" key="4">
    <source>
        <dbReference type="Proteomes" id="UP000252770"/>
    </source>
</evidence>
<evidence type="ECO:0000256" key="1">
    <source>
        <dbReference type="SAM" id="Phobius"/>
    </source>
</evidence>
<sequence length="177" mass="17712">MALAATLHCLTGCAIGEIAGLMIGTALGLGTGWTIVLAVALAFLFGYTLSTLPLLRAGVGVGAALGVVLAADTLSIATMEVVDNVVMALIPGAMDAGLVNPVFWVGMAIALTAAFAAAYPVNVVLLRRGRGHALTHRYSEASAPTGARRFIPALATSTLVAALGAFLLGGLVVSLAV</sequence>
<proteinExistence type="predicted"/>
<name>A0A367YRI0_9ACTN</name>
<reference evidence="3 4" key="1">
    <citation type="submission" date="2018-07" db="EMBL/GenBank/DDBJ databases">
        <title>Desertimonas flava gen. nov. sp. nov.</title>
        <authorList>
            <person name="Liu S."/>
        </authorList>
    </citation>
    <scope>NUCLEOTIDE SEQUENCE [LARGE SCALE GENOMIC DNA]</scope>
    <source>
        <strain evidence="3 4">16Sb5-5</strain>
    </source>
</reference>
<feature type="transmembrane region" description="Helical" evidence="1">
    <location>
        <begin position="147"/>
        <end position="176"/>
    </location>
</feature>
<dbReference type="Proteomes" id="UP000252770">
    <property type="component" value="Unassembled WGS sequence"/>
</dbReference>
<keyword evidence="1" id="KW-0472">Membrane</keyword>
<dbReference type="Pfam" id="PF14342">
    <property type="entry name" value="DUF4396"/>
    <property type="match status" value="1"/>
</dbReference>
<feature type="transmembrane region" description="Helical" evidence="1">
    <location>
        <begin position="59"/>
        <end position="82"/>
    </location>
</feature>
<feature type="domain" description="DUF4396" evidence="2">
    <location>
        <begin position="1"/>
        <end position="130"/>
    </location>
</feature>
<organism evidence="3 4">
    <name type="scientific">Desertihabitans brevis</name>
    <dbReference type="NCBI Taxonomy" id="2268447"/>
    <lineage>
        <taxon>Bacteria</taxon>
        <taxon>Bacillati</taxon>
        <taxon>Actinomycetota</taxon>
        <taxon>Actinomycetes</taxon>
        <taxon>Propionibacteriales</taxon>
        <taxon>Propionibacteriaceae</taxon>
        <taxon>Desertihabitans</taxon>
    </lineage>
</organism>
<evidence type="ECO:0000259" key="2">
    <source>
        <dbReference type="Pfam" id="PF14342"/>
    </source>
</evidence>
<feature type="transmembrane region" description="Helical" evidence="1">
    <location>
        <begin position="26"/>
        <end position="47"/>
    </location>
</feature>
<dbReference type="EMBL" id="QOUI01000011">
    <property type="protein sequence ID" value="RCK68496.1"/>
    <property type="molecule type" value="Genomic_DNA"/>
</dbReference>